<feature type="domain" description="VOC" evidence="1">
    <location>
        <begin position="121"/>
        <end position="239"/>
    </location>
</feature>
<protein>
    <submittedName>
        <fullName evidence="2">Hydrolase</fullName>
    </submittedName>
</protein>
<dbReference type="InterPro" id="IPR052164">
    <property type="entry name" value="Anthracycline_SecMetBiosynth"/>
</dbReference>
<dbReference type="OrthoDB" id="9793039at2"/>
<dbReference type="InterPro" id="IPR037523">
    <property type="entry name" value="VOC_core"/>
</dbReference>
<dbReference type="STRING" id="553510.B1H19_18080"/>
<dbReference type="PANTHER" id="PTHR33993:SF10">
    <property type="entry name" value="CONSERVED PROTEIN"/>
    <property type="match status" value="1"/>
</dbReference>
<gene>
    <name evidence="2" type="ORF">B1H19_18080</name>
</gene>
<evidence type="ECO:0000259" key="1">
    <source>
        <dbReference type="PROSITE" id="PS51819"/>
    </source>
</evidence>
<dbReference type="AlphaFoldDB" id="A0A1V0U2T9"/>
<dbReference type="KEGG" id="sgv:B1H19_18080"/>
<evidence type="ECO:0000313" key="2">
    <source>
        <dbReference type="EMBL" id="ARF59539.1"/>
    </source>
</evidence>
<proteinExistence type="predicted"/>
<name>A0A1V0U2T9_9ACTN</name>
<dbReference type="InterPro" id="IPR029068">
    <property type="entry name" value="Glyas_Bleomycin-R_OHBP_Dase"/>
</dbReference>
<dbReference type="PANTHER" id="PTHR33993">
    <property type="entry name" value="GLYOXALASE-RELATED"/>
    <property type="match status" value="1"/>
</dbReference>
<dbReference type="Proteomes" id="UP000192726">
    <property type="component" value="Chromosome"/>
</dbReference>
<accession>A0A1V0U2T9</accession>
<dbReference type="Pfam" id="PF00903">
    <property type="entry name" value="Glyoxalase"/>
    <property type="match status" value="1"/>
</dbReference>
<organism evidence="2 3">
    <name type="scientific">Streptomyces gilvosporeus</name>
    <dbReference type="NCBI Taxonomy" id="553510"/>
    <lineage>
        <taxon>Bacteria</taxon>
        <taxon>Bacillati</taxon>
        <taxon>Actinomycetota</taxon>
        <taxon>Actinomycetes</taxon>
        <taxon>Kitasatosporales</taxon>
        <taxon>Streptomycetaceae</taxon>
        <taxon>Streptomyces</taxon>
    </lineage>
</organism>
<dbReference type="Pfam" id="PF18029">
    <property type="entry name" value="Glyoxalase_6"/>
    <property type="match status" value="1"/>
</dbReference>
<dbReference type="GO" id="GO:0016787">
    <property type="term" value="F:hydrolase activity"/>
    <property type="evidence" value="ECO:0007669"/>
    <property type="project" value="UniProtKB-KW"/>
</dbReference>
<keyword evidence="3" id="KW-1185">Reference proteome</keyword>
<dbReference type="Gene3D" id="3.10.180.10">
    <property type="entry name" value="2,3-Dihydroxybiphenyl 1,2-Dioxygenase, domain 1"/>
    <property type="match status" value="2"/>
</dbReference>
<reference evidence="2 3" key="1">
    <citation type="submission" date="2017-04" db="EMBL/GenBank/DDBJ databases">
        <title>Complete Genome Sequence of Streptomyces gilvosporeus F607, a Capable Producer of Natamycin.</title>
        <authorList>
            <person name="Zong G."/>
            <person name="Zhong C."/>
            <person name="Fu J."/>
            <person name="Qin R."/>
            <person name="Cao G."/>
        </authorList>
    </citation>
    <scope>NUCLEOTIDE SEQUENCE [LARGE SCALE GENOMIC DNA]</scope>
    <source>
        <strain evidence="2 3">F607</strain>
    </source>
</reference>
<dbReference type="CDD" id="cd07247">
    <property type="entry name" value="SgaA_N_like"/>
    <property type="match status" value="1"/>
</dbReference>
<feature type="domain" description="VOC" evidence="1">
    <location>
        <begin position="1"/>
        <end position="107"/>
    </location>
</feature>
<dbReference type="InterPro" id="IPR004360">
    <property type="entry name" value="Glyas_Fos-R_dOase_dom"/>
</dbReference>
<dbReference type="SUPFAM" id="SSF54593">
    <property type="entry name" value="Glyoxalase/Bleomycin resistance protein/Dihydroxybiphenyl dioxygenase"/>
    <property type="match status" value="2"/>
</dbReference>
<dbReference type="PROSITE" id="PS51819">
    <property type="entry name" value="VOC"/>
    <property type="match status" value="2"/>
</dbReference>
<dbReference type="EMBL" id="CP020569">
    <property type="protein sequence ID" value="ARF59539.1"/>
    <property type="molecule type" value="Genomic_DNA"/>
</dbReference>
<evidence type="ECO:0000313" key="3">
    <source>
        <dbReference type="Proteomes" id="UP000192726"/>
    </source>
</evidence>
<keyword evidence="2" id="KW-0378">Hydrolase</keyword>
<dbReference type="InterPro" id="IPR041581">
    <property type="entry name" value="Glyoxalase_6"/>
</dbReference>
<sequence length="240" mass="25422">MLPDLERGKRFYGGLLGWTFSESAPVFGGYTQALRNGKRAAGLMPRQGDRAPTAWGLYFATRDIARTAALIRVAGGRILTEPMEVGALGAMLIAVDPSGAVFGAWQAGAHRGFETGREPGAYLWMGLHTRDAAAADAFYGTVFGFEGVPDSPMARPGFLPWRLPGQAREIGCRVTMDATYPEEAPTHVLVCFLVDAMDTAVRTATGLGGSVVIRPQPTPGGPFAVFCDNQGAGFGVIGLR</sequence>